<dbReference type="AlphaFoldDB" id="A0AAI9SVK0"/>
<sequence length="172" mass="19962">MLFHTKDYRGATIEDLNIPHAISINPSSLIRDAIGIGFENEFTYLPVIHEVNKRLLGIINLEQFKDNYPDDKLKPQVFHYMLWFNPKTKMKYENEIMKEKKSVDNTPPMTKILKPKGKRYSVLTPFSPLEDLASFFNRGNYFAIVTNDSGNVVYGVVTPQDLMKYEQSRPKL</sequence>
<feature type="domain" description="CBS" evidence="1">
    <location>
        <begin position="14"/>
        <end position="62"/>
    </location>
</feature>
<dbReference type="InterPro" id="IPR046342">
    <property type="entry name" value="CBS_dom_sf"/>
</dbReference>
<keyword evidence="3" id="KW-1185">Reference proteome</keyword>
<dbReference type="GeneID" id="73381384"/>
<evidence type="ECO:0000313" key="3">
    <source>
        <dbReference type="Proteomes" id="UP001202479"/>
    </source>
</evidence>
<evidence type="ECO:0000259" key="1">
    <source>
        <dbReference type="Pfam" id="PF00571"/>
    </source>
</evidence>
<organism evidence="2 3">
    <name type="scientific">Candida oxycetoniae</name>
    <dbReference type="NCBI Taxonomy" id="497107"/>
    <lineage>
        <taxon>Eukaryota</taxon>
        <taxon>Fungi</taxon>
        <taxon>Dikarya</taxon>
        <taxon>Ascomycota</taxon>
        <taxon>Saccharomycotina</taxon>
        <taxon>Pichiomycetes</taxon>
        <taxon>Debaryomycetaceae</taxon>
        <taxon>Candida/Lodderomyces clade</taxon>
        <taxon>Candida</taxon>
    </lineage>
</organism>
<dbReference type="RefSeq" id="XP_049179232.1">
    <property type="nucleotide sequence ID" value="XM_049325136.1"/>
</dbReference>
<reference evidence="2" key="1">
    <citation type="journal article" date="2022" name="DNA Res.">
        <title>Genome analysis of five recently described species of the CUG-Ser clade uncovers Candida theae as a new hybrid lineage with pathogenic potential in the Candida parapsilosis species complex.</title>
        <authorList>
            <person name="Mixao V."/>
            <person name="Del Olmo V."/>
            <person name="Hegedusova E."/>
            <person name="Saus E."/>
            <person name="Pryszcz L."/>
            <person name="Cillingova A."/>
            <person name="Nosek J."/>
            <person name="Gabaldon T."/>
        </authorList>
    </citation>
    <scope>NUCLEOTIDE SEQUENCE</scope>
    <source>
        <strain evidence="2">CBS 10844</strain>
    </source>
</reference>
<feature type="domain" description="CBS" evidence="1">
    <location>
        <begin position="122"/>
        <end position="165"/>
    </location>
</feature>
<dbReference type="SUPFAM" id="SSF54631">
    <property type="entry name" value="CBS-domain pair"/>
    <property type="match status" value="1"/>
</dbReference>
<dbReference type="Pfam" id="PF00571">
    <property type="entry name" value="CBS"/>
    <property type="match status" value="2"/>
</dbReference>
<dbReference type="PANTHER" id="PTHR42115">
    <property type="entry name" value="BETA-SYNTHASE (BETA-THIONASE), PUTATIVE (AFU_ORTHOLOGUE AFUA_3G08420)-RELATED"/>
    <property type="match status" value="1"/>
</dbReference>
<protein>
    <recommendedName>
        <fullName evidence="1">CBS domain-containing protein</fullName>
    </recommendedName>
</protein>
<dbReference type="EMBL" id="JAHUZD010000126">
    <property type="protein sequence ID" value="KAI3403485.2"/>
    <property type="molecule type" value="Genomic_DNA"/>
</dbReference>
<dbReference type="Proteomes" id="UP001202479">
    <property type="component" value="Unassembled WGS sequence"/>
</dbReference>
<name>A0AAI9SVK0_9ASCO</name>
<proteinExistence type="predicted"/>
<dbReference type="InterPro" id="IPR000644">
    <property type="entry name" value="CBS_dom"/>
</dbReference>
<gene>
    <name evidence="2" type="ORF">KGF56_003769</name>
</gene>
<accession>A0AAI9SVK0</accession>
<comment type="caution">
    <text evidence="2">The sequence shown here is derived from an EMBL/GenBank/DDBJ whole genome shotgun (WGS) entry which is preliminary data.</text>
</comment>
<dbReference type="Gene3D" id="3.10.580.10">
    <property type="entry name" value="CBS-domain"/>
    <property type="match status" value="1"/>
</dbReference>
<evidence type="ECO:0000313" key="2">
    <source>
        <dbReference type="EMBL" id="KAI3403485.2"/>
    </source>
</evidence>
<dbReference type="PANTHER" id="PTHR42115:SF1">
    <property type="entry name" value="BETA-SYNTHASE (BETA-THIONASE), PUTATIVE (AFU_ORTHOLOGUE AFUA_3G08420)-RELATED"/>
    <property type="match status" value="1"/>
</dbReference>